<reference evidence="11" key="1">
    <citation type="submission" date="2025-08" db="UniProtKB">
        <authorList>
            <consortium name="RefSeq"/>
        </authorList>
    </citation>
    <scope>IDENTIFICATION</scope>
</reference>
<accession>A0ABM3VRP9</accession>
<comment type="catalytic activity">
    <reaction evidence="7">
        <text>L-cysteinyl-[protein] + hexadecanoyl-CoA = S-hexadecanoyl-L-cysteinyl-[protein] + CoA</text>
        <dbReference type="Rhea" id="RHEA:36683"/>
        <dbReference type="Rhea" id="RHEA-COMP:10131"/>
        <dbReference type="Rhea" id="RHEA-COMP:11032"/>
        <dbReference type="ChEBI" id="CHEBI:29950"/>
        <dbReference type="ChEBI" id="CHEBI:57287"/>
        <dbReference type="ChEBI" id="CHEBI:57379"/>
        <dbReference type="ChEBI" id="CHEBI:74151"/>
        <dbReference type="EC" id="2.3.1.225"/>
    </reaction>
</comment>
<keyword evidence="5 7" id="KW-0472">Membrane</keyword>
<dbReference type="PROSITE" id="PS50216">
    <property type="entry name" value="DHHC"/>
    <property type="match status" value="1"/>
</dbReference>
<keyword evidence="2 7" id="KW-0808">Transferase</keyword>
<name>A0ABM3VRP9_ERIEU</name>
<evidence type="ECO:0000256" key="3">
    <source>
        <dbReference type="ARBA" id="ARBA00022692"/>
    </source>
</evidence>
<dbReference type="Proteomes" id="UP001652624">
    <property type="component" value="Chromosome 14"/>
</dbReference>
<evidence type="ECO:0000313" key="11">
    <source>
        <dbReference type="RefSeq" id="XP_060026997.1"/>
    </source>
</evidence>
<evidence type="ECO:0000256" key="8">
    <source>
        <dbReference type="SAM" id="MobiDB-lite"/>
    </source>
</evidence>
<keyword evidence="3 7" id="KW-0812">Transmembrane</keyword>
<sequence>MPLSKDTVPLVKGPRAPPRVRLPWVLPSLFAAFNVVLLVLFSGLFFAFPVPAPAAVQDFDHHCLWVNNCIGHRNFRSFLLLLLGLCLYSAALLVACLVFLLRAAHLPFSLDKAMAIVVTVPAAGFLVPLFLLLLTQAMSVSSAERSYEGKNRYLHGYNPFDHGCASNWYLTVCAPLGPKYMAEALWLQRVVKPDWVPVQNPPLTVCPSVPGRPMPPGPESDPLPQPLGLFQPGKGPPGSGEAAALQELFPSPVPPPLQEPSRRVSLSGSPLRIPRCQEPLHLSLSS</sequence>
<protein>
    <recommendedName>
        <fullName evidence="7">Palmitoyltransferase</fullName>
        <ecNumber evidence="7">2.3.1.225</ecNumber>
    </recommendedName>
</protein>
<keyword evidence="6 7" id="KW-0012">Acyltransferase</keyword>
<evidence type="ECO:0000256" key="2">
    <source>
        <dbReference type="ARBA" id="ARBA00022679"/>
    </source>
</evidence>
<organism evidence="10 11">
    <name type="scientific">Erinaceus europaeus</name>
    <name type="common">Western European hedgehog</name>
    <dbReference type="NCBI Taxonomy" id="9365"/>
    <lineage>
        <taxon>Eukaryota</taxon>
        <taxon>Metazoa</taxon>
        <taxon>Chordata</taxon>
        <taxon>Craniata</taxon>
        <taxon>Vertebrata</taxon>
        <taxon>Euteleostomi</taxon>
        <taxon>Mammalia</taxon>
        <taxon>Eutheria</taxon>
        <taxon>Laurasiatheria</taxon>
        <taxon>Eulipotyphla</taxon>
        <taxon>Erinaceidae</taxon>
        <taxon>Erinaceinae</taxon>
        <taxon>Erinaceus</taxon>
    </lineage>
</organism>
<feature type="compositionally biased region" description="Pro residues" evidence="8">
    <location>
        <begin position="210"/>
        <end position="225"/>
    </location>
</feature>
<feature type="transmembrane region" description="Helical" evidence="7">
    <location>
        <begin position="113"/>
        <end position="135"/>
    </location>
</feature>
<evidence type="ECO:0000256" key="5">
    <source>
        <dbReference type="ARBA" id="ARBA00023136"/>
    </source>
</evidence>
<feature type="region of interest" description="Disordered" evidence="8">
    <location>
        <begin position="208"/>
        <end position="286"/>
    </location>
</feature>
<dbReference type="GeneID" id="107523720"/>
<keyword evidence="4 7" id="KW-1133">Transmembrane helix</keyword>
<feature type="transmembrane region" description="Helical" evidence="7">
    <location>
        <begin position="24"/>
        <end position="48"/>
    </location>
</feature>
<dbReference type="InterPro" id="IPR001594">
    <property type="entry name" value="Palmitoyltrfase_DHHC"/>
</dbReference>
<evidence type="ECO:0000256" key="4">
    <source>
        <dbReference type="ARBA" id="ARBA00022989"/>
    </source>
</evidence>
<comment type="subcellular location">
    <subcellularLocation>
        <location evidence="1">Membrane</location>
        <topology evidence="1">Multi-pass membrane protein</topology>
    </subcellularLocation>
</comment>
<dbReference type="InterPro" id="IPR039859">
    <property type="entry name" value="PFA4/ZDH16/20/ERF2-like"/>
</dbReference>
<evidence type="ECO:0000256" key="6">
    <source>
        <dbReference type="ARBA" id="ARBA00023315"/>
    </source>
</evidence>
<comment type="domain">
    <text evidence="7">The DHHC domain is required for palmitoyltransferase activity.</text>
</comment>
<gene>
    <name evidence="11" type="primary">ZDHHC19</name>
</gene>
<dbReference type="PANTHER" id="PTHR22883">
    <property type="entry name" value="ZINC FINGER DHHC DOMAIN CONTAINING PROTEIN"/>
    <property type="match status" value="1"/>
</dbReference>
<proteinExistence type="inferred from homology"/>
<evidence type="ECO:0000256" key="1">
    <source>
        <dbReference type="ARBA" id="ARBA00004141"/>
    </source>
</evidence>
<feature type="transmembrane region" description="Helical" evidence="7">
    <location>
        <begin position="78"/>
        <end position="101"/>
    </location>
</feature>
<evidence type="ECO:0000256" key="7">
    <source>
        <dbReference type="RuleBase" id="RU079119"/>
    </source>
</evidence>
<feature type="domain" description="Palmitoyltransferase DHHC" evidence="9">
    <location>
        <begin position="56"/>
        <end position="148"/>
    </location>
</feature>
<dbReference type="Pfam" id="PF01529">
    <property type="entry name" value="DHHC"/>
    <property type="match status" value="1"/>
</dbReference>
<comment type="similarity">
    <text evidence="7">Belongs to the DHHC palmitoyltransferase family.</text>
</comment>
<evidence type="ECO:0000259" key="9">
    <source>
        <dbReference type="Pfam" id="PF01529"/>
    </source>
</evidence>
<dbReference type="EC" id="2.3.1.225" evidence="7"/>
<dbReference type="PANTHER" id="PTHR22883:SF326">
    <property type="entry name" value="PALMITOYLTRANSFERASE ZDHHC19"/>
    <property type="match status" value="1"/>
</dbReference>
<keyword evidence="10" id="KW-1185">Reference proteome</keyword>
<evidence type="ECO:0000313" key="10">
    <source>
        <dbReference type="Proteomes" id="UP001652624"/>
    </source>
</evidence>
<dbReference type="RefSeq" id="XP_060026997.1">
    <property type="nucleotide sequence ID" value="XM_060171014.1"/>
</dbReference>